<dbReference type="NCBIfam" id="TIGR01030">
    <property type="entry name" value="rpmH_bact"/>
    <property type="match status" value="1"/>
</dbReference>
<evidence type="ECO:0000313" key="6">
    <source>
        <dbReference type="EMBL" id="KAG8624115.1"/>
    </source>
</evidence>
<dbReference type="GO" id="GO:0006412">
    <property type="term" value="P:translation"/>
    <property type="evidence" value="ECO:0007669"/>
    <property type="project" value="InterPro"/>
</dbReference>
<dbReference type="OrthoDB" id="431691at2759"/>
<proteinExistence type="inferred from homology"/>
<accession>A0A8K0KYA3</accession>
<dbReference type="Proteomes" id="UP000809789">
    <property type="component" value="Unassembled WGS sequence"/>
</dbReference>
<dbReference type="PANTHER" id="PTHR14503">
    <property type="entry name" value="MITOCHONDRIAL RIBOSOMAL PROTEIN 34 FAMILY MEMBER"/>
    <property type="match status" value="1"/>
</dbReference>
<feature type="region of interest" description="Disordered" evidence="5">
    <location>
        <begin position="40"/>
        <end position="103"/>
    </location>
</feature>
<name>A0A8K0KYA3_9PEZI</name>
<feature type="compositionally biased region" description="Polar residues" evidence="5">
    <location>
        <begin position="41"/>
        <end position="57"/>
    </location>
</feature>
<reference evidence="6" key="1">
    <citation type="submission" date="2021-07" db="EMBL/GenBank/DDBJ databases">
        <title>Elsinoe batatas strain:CRI-CJ2 Genome sequencing and assembly.</title>
        <authorList>
            <person name="Huang L."/>
        </authorList>
    </citation>
    <scope>NUCLEOTIDE SEQUENCE</scope>
    <source>
        <strain evidence="6">CRI-CJ2</strain>
    </source>
</reference>
<evidence type="ECO:0000256" key="5">
    <source>
        <dbReference type="SAM" id="MobiDB-lite"/>
    </source>
</evidence>
<evidence type="ECO:0000256" key="3">
    <source>
        <dbReference type="ARBA" id="ARBA00023274"/>
    </source>
</evidence>
<dbReference type="AlphaFoldDB" id="A0A8K0KYA3"/>
<keyword evidence="2" id="KW-0689">Ribosomal protein</keyword>
<comment type="caution">
    <text evidence="6">The sequence shown here is derived from an EMBL/GenBank/DDBJ whole genome shotgun (WGS) entry which is preliminary data.</text>
</comment>
<dbReference type="Gene3D" id="1.10.287.3980">
    <property type="match status" value="1"/>
</dbReference>
<dbReference type="FunFam" id="1.10.287.3980:FF:000001">
    <property type="entry name" value="Mitochondrial ribosomal protein L34"/>
    <property type="match status" value="1"/>
</dbReference>
<keyword evidence="3" id="KW-0687">Ribonucleoprotein</keyword>
<gene>
    <name evidence="6" type="ORF">KVT40_009091</name>
</gene>
<feature type="region of interest" description="Disordered" evidence="5">
    <location>
        <begin position="116"/>
        <end position="136"/>
    </location>
</feature>
<evidence type="ECO:0000256" key="4">
    <source>
        <dbReference type="ARBA" id="ARBA00035274"/>
    </source>
</evidence>
<evidence type="ECO:0000256" key="2">
    <source>
        <dbReference type="ARBA" id="ARBA00022980"/>
    </source>
</evidence>
<dbReference type="GO" id="GO:0003735">
    <property type="term" value="F:structural constituent of ribosome"/>
    <property type="evidence" value="ECO:0007669"/>
    <property type="project" value="InterPro"/>
</dbReference>
<evidence type="ECO:0000256" key="1">
    <source>
        <dbReference type="ARBA" id="ARBA00010111"/>
    </source>
</evidence>
<evidence type="ECO:0000313" key="7">
    <source>
        <dbReference type="Proteomes" id="UP000809789"/>
    </source>
</evidence>
<comment type="similarity">
    <text evidence="1">Belongs to the bacterial ribosomal protein bL34 family.</text>
</comment>
<dbReference type="Pfam" id="PF00468">
    <property type="entry name" value="Ribosomal_L34"/>
    <property type="match status" value="1"/>
</dbReference>
<feature type="compositionally biased region" description="Basic residues" evidence="5">
    <location>
        <begin position="116"/>
        <end position="130"/>
    </location>
</feature>
<dbReference type="InterPro" id="IPR000271">
    <property type="entry name" value="Ribosomal_bL34"/>
</dbReference>
<dbReference type="EMBL" id="JAESVG020000010">
    <property type="protein sequence ID" value="KAG8624115.1"/>
    <property type="molecule type" value="Genomic_DNA"/>
</dbReference>
<protein>
    <recommendedName>
        <fullName evidence="4">Large ribosomal subunit protein bL34m</fullName>
    </recommendedName>
</protein>
<sequence>MLCLRCSRLAPPSPLTTLSSLRSALPSTALRISSPPARRNITISTLPRPTLSSPRLESSTSPILSTLQSTSTTSTTSPPSSGLGSLLLTRGAKRDTYDPSHLVRKRRHGFLARLRTRKGRNTINRRRTKGRRDLSH</sequence>
<dbReference type="HAMAP" id="MF_00391">
    <property type="entry name" value="Ribosomal_bL34"/>
    <property type="match status" value="1"/>
</dbReference>
<dbReference type="GO" id="GO:0005762">
    <property type="term" value="C:mitochondrial large ribosomal subunit"/>
    <property type="evidence" value="ECO:0007669"/>
    <property type="project" value="TreeGrafter"/>
</dbReference>
<organism evidence="6 7">
    <name type="scientific">Elsinoe batatas</name>
    <dbReference type="NCBI Taxonomy" id="2601811"/>
    <lineage>
        <taxon>Eukaryota</taxon>
        <taxon>Fungi</taxon>
        <taxon>Dikarya</taxon>
        <taxon>Ascomycota</taxon>
        <taxon>Pezizomycotina</taxon>
        <taxon>Dothideomycetes</taxon>
        <taxon>Dothideomycetidae</taxon>
        <taxon>Myriangiales</taxon>
        <taxon>Elsinoaceae</taxon>
        <taxon>Elsinoe</taxon>
    </lineage>
</organism>
<keyword evidence="7" id="KW-1185">Reference proteome</keyword>
<feature type="compositionally biased region" description="Low complexity" evidence="5">
    <location>
        <begin position="58"/>
        <end position="89"/>
    </location>
</feature>
<dbReference type="PANTHER" id="PTHR14503:SF4">
    <property type="entry name" value="LARGE RIBOSOMAL SUBUNIT PROTEIN BL34M"/>
    <property type="match status" value="1"/>
</dbReference>